<feature type="compositionally biased region" description="Basic residues" evidence="1">
    <location>
        <begin position="1"/>
        <end position="17"/>
    </location>
</feature>
<feature type="compositionally biased region" description="Low complexity" evidence="1">
    <location>
        <begin position="319"/>
        <end position="331"/>
    </location>
</feature>
<dbReference type="Gene3D" id="1.10.10.1200">
    <property type="entry name" value="MAGE homology domain, winged helix WH1 motif"/>
    <property type="match status" value="1"/>
</dbReference>
<reference evidence="3" key="1">
    <citation type="submission" date="2024-06" db="UniProtKB">
        <authorList>
            <consortium name="RefSeq"/>
        </authorList>
    </citation>
    <scope>NUCLEOTIDE SEQUENCE [LARGE SCALE GENOMIC DNA]</scope>
</reference>
<protein>
    <submittedName>
        <fullName evidence="4">Melanoma-associated antigen B4-like</fullName>
    </submittedName>
</protein>
<dbReference type="PANTHER" id="PTHR11736:SF22">
    <property type="entry name" value="MAGE DOMAIN-CONTAINING PROTEIN"/>
    <property type="match status" value="1"/>
</dbReference>
<sequence>MPRGQKSKLRAREKRRQNRGETQGLTSAQATTAEEEETTPSSSPVFGDAPSSSPVPGTSQEPQEALATTSAAAGVLRPRSNVGAKGQVEKSKNSSWASTSPESARKDPLTRKVGMLVQFLLYKYKLREPIMRADMLKIVNKRYREHFPEILRRASECMELVFGLELKEVKPGGRSYILVSGLDLTSDGSVSSGRGFSKNGLLMPLLSVIFLSGNRASEEDIWEFLNILGISDGRRHLVFGEPRKLITQDLVQEKYLEYRQVANSDPPRYEFLWGPRAHAETSKMRVLEFLAKVHDTVPSAFPFHYEEALRNEEERARARAAAGAASTSKAGARSRAKSSRSSLP</sequence>
<dbReference type="InterPro" id="IPR021072">
    <property type="entry name" value="MAGE_N"/>
</dbReference>
<dbReference type="SMART" id="SM01373">
    <property type="entry name" value="MAGE"/>
    <property type="match status" value="1"/>
</dbReference>
<reference evidence="4" key="2">
    <citation type="submission" date="2025-08" db="UniProtKB">
        <authorList>
            <consortium name="RefSeq"/>
        </authorList>
    </citation>
    <scope>IDENTIFICATION</scope>
    <source>
        <tissue evidence="4">Whole blood</tissue>
    </source>
</reference>
<accession>A0A384CIN8</accession>
<dbReference type="STRING" id="29073.ENSUMAP00000017745"/>
<dbReference type="AlphaFoldDB" id="A0A384CIN8"/>
<dbReference type="GO" id="GO:0000122">
    <property type="term" value="P:negative regulation of transcription by RNA polymerase II"/>
    <property type="evidence" value="ECO:0007669"/>
    <property type="project" value="TreeGrafter"/>
</dbReference>
<dbReference type="GO" id="GO:0005634">
    <property type="term" value="C:nucleus"/>
    <property type="evidence" value="ECO:0007669"/>
    <property type="project" value="TreeGrafter"/>
</dbReference>
<evidence type="ECO:0000313" key="3">
    <source>
        <dbReference type="Proteomes" id="UP000261680"/>
    </source>
</evidence>
<feature type="compositionally biased region" description="Polar residues" evidence="1">
    <location>
        <begin position="93"/>
        <end position="102"/>
    </location>
</feature>
<name>A0A384CIN8_URSMA</name>
<feature type="region of interest" description="Disordered" evidence="1">
    <location>
        <begin position="1"/>
        <end position="106"/>
    </location>
</feature>
<dbReference type="InterPro" id="IPR002190">
    <property type="entry name" value="MHD_dom"/>
</dbReference>
<dbReference type="Gene3D" id="1.10.10.1210">
    <property type="entry name" value="MAGE homology domain, winged helix WH2 motif"/>
    <property type="match status" value="1"/>
</dbReference>
<evidence type="ECO:0000313" key="4">
    <source>
        <dbReference type="RefSeq" id="XP_008694721.2"/>
    </source>
</evidence>
<evidence type="ECO:0000259" key="2">
    <source>
        <dbReference type="PROSITE" id="PS50838"/>
    </source>
</evidence>
<feature type="domain" description="MAGE" evidence="2">
    <location>
        <begin position="109"/>
        <end position="308"/>
    </location>
</feature>
<dbReference type="PANTHER" id="PTHR11736">
    <property type="entry name" value="MELANOMA-ASSOCIATED ANTIGEN MAGE ANTIGEN"/>
    <property type="match status" value="1"/>
</dbReference>
<dbReference type="Pfam" id="PF01454">
    <property type="entry name" value="MAGE"/>
    <property type="match status" value="1"/>
</dbReference>
<keyword evidence="3" id="KW-1185">Reference proteome</keyword>
<feature type="compositionally biased region" description="Polar residues" evidence="1">
    <location>
        <begin position="50"/>
        <end position="71"/>
    </location>
</feature>
<dbReference type="RefSeq" id="XP_008694721.2">
    <property type="nucleotide sequence ID" value="XM_008696499.2"/>
</dbReference>
<evidence type="ECO:0000256" key="1">
    <source>
        <dbReference type="SAM" id="MobiDB-lite"/>
    </source>
</evidence>
<gene>
    <name evidence="4" type="primary">LOC103668287</name>
</gene>
<dbReference type="KEGG" id="umr:103668287"/>
<dbReference type="OrthoDB" id="205198at2759"/>
<dbReference type="InterPro" id="IPR041899">
    <property type="entry name" value="MAGE_WH2"/>
</dbReference>
<dbReference type="InterPro" id="IPR041898">
    <property type="entry name" value="MAGE_WH1"/>
</dbReference>
<dbReference type="Proteomes" id="UP000261680">
    <property type="component" value="Chromosome X"/>
</dbReference>
<dbReference type="FunFam" id="1.10.10.1210:FF:000001">
    <property type="entry name" value="melanoma-associated antigen D1"/>
    <property type="match status" value="1"/>
</dbReference>
<dbReference type="Pfam" id="PF12440">
    <property type="entry name" value="MAGE_N"/>
    <property type="match status" value="1"/>
</dbReference>
<organism evidence="3 4">
    <name type="scientific">Ursus maritimus</name>
    <name type="common">Polar bear</name>
    <name type="synonym">Thalarctos maritimus</name>
    <dbReference type="NCBI Taxonomy" id="29073"/>
    <lineage>
        <taxon>Eukaryota</taxon>
        <taxon>Metazoa</taxon>
        <taxon>Chordata</taxon>
        <taxon>Craniata</taxon>
        <taxon>Vertebrata</taxon>
        <taxon>Euteleostomi</taxon>
        <taxon>Mammalia</taxon>
        <taxon>Eutheria</taxon>
        <taxon>Laurasiatheria</taxon>
        <taxon>Carnivora</taxon>
        <taxon>Caniformia</taxon>
        <taxon>Ursidae</taxon>
        <taxon>Ursus</taxon>
    </lineage>
</organism>
<dbReference type="InterPro" id="IPR037445">
    <property type="entry name" value="MAGE"/>
</dbReference>
<dbReference type="GeneID" id="103668287"/>
<dbReference type="FunFam" id="1.10.10.1200:FF:000007">
    <property type="entry name" value="Melanoma-associated antigen C2"/>
    <property type="match status" value="1"/>
</dbReference>
<proteinExistence type="predicted"/>
<dbReference type="SMART" id="SM01392">
    <property type="entry name" value="MAGE_N"/>
    <property type="match status" value="1"/>
</dbReference>
<feature type="region of interest" description="Disordered" evidence="1">
    <location>
        <begin position="314"/>
        <end position="344"/>
    </location>
</feature>
<dbReference type="PROSITE" id="PS50838">
    <property type="entry name" value="MAGE"/>
    <property type="match status" value="1"/>
</dbReference>